<dbReference type="NCBIfam" id="NF006592">
    <property type="entry name" value="PRK09125.1"/>
    <property type="match status" value="1"/>
</dbReference>
<dbReference type="Pfam" id="PF01068">
    <property type="entry name" value="DNA_ligase_A_M"/>
    <property type="match status" value="1"/>
</dbReference>
<dbReference type="Proteomes" id="UP000638014">
    <property type="component" value="Unassembled WGS sequence"/>
</dbReference>
<name>A0A8J6QJ77_9GAMM</name>
<evidence type="ECO:0000256" key="3">
    <source>
        <dbReference type="ARBA" id="ARBA00022705"/>
    </source>
</evidence>
<dbReference type="PROSITE" id="PS50160">
    <property type="entry name" value="DNA_LIGASE_A3"/>
    <property type="match status" value="1"/>
</dbReference>
<evidence type="ECO:0000313" key="9">
    <source>
        <dbReference type="EMBL" id="MBD1389096.1"/>
    </source>
</evidence>
<dbReference type="Pfam" id="PF14743">
    <property type="entry name" value="DNA_ligase_OB_2"/>
    <property type="match status" value="1"/>
</dbReference>
<dbReference type="SUPFAM" id="SSF56091">
    <property type="entry name" value="DNA ligase/mRNA capping enzyme, catalytic domain"/>
    <property type="match status" value="1"/>
</dbReference>
<dbReference type="Gene3D" id="3.30.470.30">
    <property type="entry name" value="DNA ligase/mRNA capping enzyme"/>
    <property type="match status" value="1"/>
</dbReference>
<keyword evidence="5" id="KW-0234">DNA repair</keyword>
<dbReference type="InterPro" id="IPR029319">
    <property type="entry name" value="DNA_ligase_OB"/>
</dbReference>
<organism evidence="9 10">
    <name type="scientific">Neiella litorisoli</name>
    <dbReference type="NCBI Taxonomy" id="2771431"/>
    <lineage>
        <taxon>Bacteria</taxon>
        <taxon>Pseudomonadati</taxon>
        <taxon>Pseudomonadota</taxon>
        <taxon>Gammaproteobacteria</taxon>
        <taxon>Alteromonadales</taxon>
        <taxon>Echinimonadaceae</taxon>
        <taxon>Neiella</taxon>
    </lineage>
</organism>
<keyword evidence="7" id="KW-0732">Signal</keyword>
<dbReference type="AlphaFoldDB" id="A0A8J6QJ77"/>
<evidence type="ECO:0000313" key="10">
    <source>
        <dbReference type="Proteomes" id="UP000638014"/>
    </source>
</evidence>
<dbReference type="EMBL" id="JACXAF010000007">
    <property type="protein sequence ID" value="MBD1389096.1"/>
    <property type="molecule type" value="Genomic_DNA"/>
</dbReference>
<feature type="domain" description="ATP-dependent DNA ligase family profile" evidence="8">
    <location>
        <begin position="127"/>
        <end position="232"/>
    </location>
</feature>
<comment type="cofactor">
    <cofactor evidence="1">
        <name>a divalent metal cation</name>
        <dbReference type="ChEBI" id="CHEBI:60240"/>
    </cofactor>
</comment>
<keyword evidence="4" id="KW-0227">DNA damage</keyword>
<dbReference type="GO" id="GO:0006281">
    <property type="term" value="P:DNA repair"/>
    <property type="evidence" value="ECO:0007669"/>
    <property type="project" value="UniProtKB-KW"/>
</dbReference>
<dbReference type="InterPro" id="IPR050326">
    <property type="entry name" value="NAD_dep_DNA_ligaseB"/>
</dbReference>
<dbReference type="SUPFAM" id="SSF50249">
    <property type="entry name" value="Nucleic acid-binding proteins"/>
    <property type="match status" value="1"/>
</dbReference>
<dbReference type="PANTHER" id="PTHR47810">
    <property type="entry name" value="DNA LIGASE"/>
    <property type="match status" value="1"/>
</dbReference>
<feature type="chain" id="PRO_5035329587" evidence="7">
    <location>
        <begin position="23"/>
        <end position="282"/>
    </location>
</feature>
<keyword evidence="10" id="KW-1185">Reference proteome</keyword>
<keyword evidence="2 9" id="KW-0436">Ligase</keyword>
<dbReference type="InterPro" id="IPR012310">
    <property type="entry name" value="DNA_ligase_ATP-dep_cent"/>
</dbReference>
<dbReference type="GO" id="GO:0006310">
    <property type="term" value="P:DNA recombination"/>
    <property type="evidence" value="ECO:0007669"/>
    <property type="project" value="InterPro"/>
</dbReference>
<proteinExistence type="predicted"/>
<evidence type="ECO:0000256" key="4">
    <source>
        <dbReference type="ARBA" id="ARBA00022763"/>
    </source>
</evidence>
<evidence type="ECO:0000256" key="5">
    <source>
        <dbReference type="ARBA" id="ARBA00023204"/>
    </source>
</evidence>
<evidence type="ECO:0000256" key="7">
    <source>
        <dbReference type="SAM" id="SignalP"/>
    </source>
</evidence>
<dbReference type="CDD" id="cd08041">
    <property type="entry name" value="OBF_kDNA_ligase_like"/>
    <property type="match status" value="1"/>
</dbReference>
<dbReference type="GO" id="GO:0005524">
    <property type="term" value="F:ATP binding"/>
    <property type="evidence" value="ECO:0007669"/>
    <property type="project" value="InterPro"/>
</dbReference>
<keyword evidence="3" id="KW-0235">DNA replication</keyword>
<sequence>MLKSHTLTLIGCALLPAPALLAGQHPQPPLMLASEYQEQIQLGNYLVSEKFDGIRVFWDGQHLLTRSGNLINAPSWFTQGFPQIPLDGELWLGYGQFSQLSSVINSAKPPLDIWHRVQFMVFDLPTIRAPFDMRYQQLGNLLAELKQTQLRRVEQHTLSSDQEVRQALTSVLQRGGEGLMFRHRNGLYEPKRSMQLLKLKPWQDAEAQVIGHRPGQGKYAGQLGALVVRAANGQVFKIGTGFSDEERQQPPSVGTTITYRYSGFTNSGKPRFASYLRPRPVE</sequence>
<feature type="signal peptide" evidence="7">
    <location>
        <begin position="1"/>
        <end position="22"/>
    </location>
</feature>
<evidence type="ECO:0000256" key="1">
    <source>
        <dbReference type="ARBA" id="ARBA00001968"/>
    </source>
</evidence>
<gene>
    <name evidence="9" type="ORF">IC617_06610</name>
</gene>
<dbReference type="Gene3D" id="3.30.1490.70">
    <property type="match status" value="1"/>
</dbReference>
<dbReference type="RefSeq" id="WP_191144203.1">
    <property type="nucleotide sequence ID" value="NZ_JACXAF010000007.1"/>
</dbReference>
<dbReference type="GO" id="GO:0006260">
    <property type="term" value="P:DNA replication"/>
    <property type="evidence" value="ECO:0007669"/>
    <property type="project" value="UniProtKB-KW"/>
</dbReference>
<comment type="catalytic activity">
    <reaction evidence="6">
        <text>ATP + (deoxyribonucleotide)n-3'-hydroxyl + 5'-phospho-(deoxyribonucleotide)m = (deoxyribonucleotide)n+m + AMP + diphosphate.</text>
        <dbReference type="EC" id="6.5.1.1"/>
    </reaction>
</comment>
<protein>
    <submittedName>
        <fullName evidence="9">DNA ligase</fullName>
    </submittedName>
</protein>
<evidence type="ECO:0000256" key="2">
    <source>
        <dbReference type="ARBA" id="ARBA00022598"/>
    </source>
</evidence>
<dbReference type="CDD" id="cd07896">
    <property type="entry name" value="Adenylation_kDNA_ligase_like"/>
    <property type="match status" value="1"/>
</dbReference>
<dbReference type="PANTHER" id="PTHR47810:SF1">
    <property type="entry name" value="DNA LIGASE B"/>
    <property type="match status" value="1"/>
</dbReference>
<dbReference type="InterPro" id="IPR012340">
    <property type="entry name" value="NA-bd_OB-fold"/>
</dbReference>
<evidence type="ECO:0000259" key="8">
    <source>
        <dbReference type="PROSITE" id="PS50160"/>
    </source>
</evidence>
<dbReference type="GO" id="GO:0003910">
    <property type="term" value="F:DNA ligase (ATP) activity"/>
    <property type="evidence" value="ECO:0007669"/>
    <property type="project" value="UniProtKB-EC"/>
</dbReference>
<comment type="caution">
    <text evidence="9">The sequence shown here is derived from an EMBL/GenBank/DDBJ whole genome shotgun (WGS) entry which is preliminary data.</text>
</comment>
<accession>A0A8J6QJ77</accession>
<evidence type="ECO:0000256" key="6">
    <source>
        <dbReference type="ARBA" id="ARBA00034003"/>
    </source>
</evidence>
<dbReference type="Gene3D" id="2.40.50.140">
    <property type="entry name" value="Nucleic acid-binding proteins"/>
    <property type="match status" value="1"/>
</dbReference>
<reference evidence="9" key="1">
    <citation type="submission" date="2020-09" db="EMBL/GenBank/DDBJ databases">
        <title>A novel bacterium of genus Neiella, isolated from South China Sea.</title>
        <authorList>
            <person name="Huang H."/>
            <person name="Mo K."/>
            <person name="Hu Y."/>
        </authorList>
    </citation>
    <scope>NUCLEOTIDE SEQUENCE</scope>
    <source>
        <strain evidence="9">HB171785</strain>
    </source>
</reference>